<keyword evidence="2" id="KW-1185">Reference proteome</keyword>
<evidence type="ECO:0000313" key="1">
    <source>
        <dbReference type="EMBL" id="MCW4631638.1"/>
    </source>
</evidence>
<reference evidence="1" key="1">
    <citation type="submission" date="2022-11" db="EMBL/GenBank/DDBJ databases">
        <title>Marinomonas sp. nov., isolated from marine algae.</title>
        <authorList>
            <person name="Choi D.G."/>
            <person name="Kim J.M."/>
            <person name="Lee J.K."/>
            <person name="Baek J.H."/>
            <person name="Jeon C.O."/>
        </authorList>
    </citation>
    <scope>NUCLEOTIDE SEQUENCE</scope>
    <source>
        <strain evidence="1">KJ51-3</strain>
    </source>
</reference>
<protein>
    <submittedName>
        <fullName evidence="1">Uncharacterized protein</fullName>
    </submittedName>
</protein>
<comment type="caution">
    <text evidence="1">The sequence shown here is derived from an EMBL/GenBank/DDBJ whole genome shotgun (WGS) entry which is preliminary data.</text>
</comment>
<gene>
    <name evidence="1" type="ORF">ONZ52_23240</name>
</gene>
<dbReference type="Proteomes" id="UP001431181">
    <property type="component" value="Unassembled WGS sequence"/>
</dbReference>
<dbReference type="EMBL" id="JAPEUL010000012">
    <property type="protein sequence ID" value="MCW4631638.1"/>
    <property type="molecule type" value="Genomic_DNA"/>
</dbReference>
<organism evidence="1 2">
    <name type="scientific">Marinomonas rhodophyticola</name>
    <dbReference type="NCBI Taxonomy" id="2992803"/>
    <lineage>
        <taxon>Bacteria</taxon>
        <taxon>Pseudomonadati</taxon>
        <taxon>Pseudomonadota</taxon>
        <taxon>Gammaproteobacteria</taxon>
        <taxon>Oceanospirillales</taxon>
        <taxon>Oceanospirillaceae</taxon>
        <taxon>Marinomonas</taxon>
    </lineage>
</organism>
<sequence>MSSPLLFEIHFPQGRLSLWVQAIWSAQVLIGQQGVTRRLVADAGSGILFNLGVPVLIDKQECQDQVMFQPTNQRDFI</sequence>
<evidence type="ECO:0000313" key="2">
    <source>
        <dbReference type="Proteomes" id="UP001431181"/>
    </source>
</evidence>
<accession>A0ABT3KM46</accession>
<proteinExistence type="predicted"/>
<name>A0ABT3KM46_9GAMM</name>
<dbReference type="RefSeq" id="WP_265220947.1">
    <property type="nucleotide sequence ID" value="NZ_JAPEUL010000012.1"/>
</dbReference>